<proteinExistence type="predicted"/>
<dbReference type="Gene3D" id="2.60.40.770">
    <property type="match status" value="1"/>
</dbReference>
<organism evidence="2 3">
    <name type="scientific">Clonorchis sinensis</name>
    <name type="common">Chinese liver fluke</name>
    <dbReference type="NCBI Taxonomy" id="79923"/>
    <lineage>
        <taxon>Eukaryota</taxon>
        <taxon>Metazoa</taxon>
        <taxon>Spiralia</taxon>
        <taxon>Lophotrochozoa</taxon>
        <taxon>Platyhelminthes</taxon>
        <taxon>Trematoda</taxon>
        <taxon>Digenea</taxon>
        <taxon>Opisthorchiida</taxon>
        <taxon>Opisthorchiata</taxon>
        <taxon>Opisthorchiidae</taxon>
        <taxon>Clonorchis</taxon>
    </lineage>
</organism>
<evidence type="ECO:0000259" key="1">
    <source>
        <dbReference type="Pfam" id="PF02221"/>
    </source>
</evidence>
<gene>
    <name evidence="2" type="ORF">CSKR_102179</name>
</gene>
<dbReference type="Pfam" id="PF02221">
    <property type="entry name" value="E1_DerP2_DerF2"/>
    <property type="match status" value="1"/>
</dbReference>
<dbReference type="SUPFAM" id="SSF81296">
    <property type="entry name" value="E set domains"/>
    <property type="match status" value="1"/>
</dbReference>
<dbReference type="Proteomes" id="UP000286415">
    <property type="component" value="Unassembled WGS sequence"/>
</dbReference>
<dbReference type="AlphaFoldDB" id="A0A8T1MTN7"/>
<dbReference type="InterPro" id="IPR014756">
    <property type="entry name" value="Ig_E-set"/>
</dbReference>
<dbReference type="EMBL" id="NIRI02000013">
    <property type="protein sequence ID" value="KAG5452747.1"/>
    <property type="molecule type" value="Genomic_DNA"/>
</dbReference>
<dbReference type="InterPro" id="IPR003172">
    <property type="entry name" value="ML_dom"/>
</dbReference>
<feature type="domain" description="MD-2-related lipid-recognition" evidence="1">
    <location>
        <begin position="106"/>
        <end position="200"/>
    </location>
</feature>
<reference evidence="2 3" key="2">
    <citation type="journal article" date="2021" name="Genomics">
        <title>High-quality reference genome for Clonorchis sinensis.</title>
        <authorList>
            <person name="Young N.D."/>
            <person name="Stroehlein A.J."/>
            <person name="Kinkar L."/>
            <person name="Wang T."/>
            <person name="Sohn W.M."/>
            <person name="Chang B.C.H."/>
            <person name="Kaur P."/>
            <person name="Weisz D."/>
            <person name="Dudchenko O."/>
            <person name="Aiden E.L."/>
            <person name="Korhonen P.K."/>
            <person name="Gasser R.B."/>
        </authorList>
    </citation>
    <scope>NUCLEOTIDE SEQUENCE [LARGE SCALE GENOMIC DNA]</scope>
    <source>
        <strain evidence="2">Cs-k2</strain>
    </source>
</reference>
<sequence>MAEASVTIYTTDETDQRGRVASTSSAKRSFKVIALGIKKSWSENQVPALSKRSFDVYFSRMSFGFQIGRLQVPTPEAARNGEQVAVCIVLIVRHQKSQKRLSGSVVVKPLSVDVNGCNFEDDICNLKRGSTFVVHIKFQSDVTITATGAKAEGKFDGNYLEVLHPFNEMCDRLTPPCYIQAGVVYTESYTVVMTASLPPPQGTEIARQVSLESTLEEFGEISIWSRDPEEMLMWLLICSPTLATDLQTFRHHSGRHHQCAACLSACVYIALRGHLISPNVVDNSSIAHDRFCFSWGFQVGAVPQFPLTRNALICKQVWFCKRLTWNPAESLVCDVSRQLNVLHQAASCFICASWVQVEHKVDGKLGDRAYLMIPNKDVAENASTAHDRFRPSWGSSGRRSDEIYSVANKVGFARGSPGTLLNLSFVMIPGN</sequence>
<reference evidence="2 3" key="1">
    <citation type="journal article" date="2018" name="Biotechnol. Adv.">
        <title>Improved genomic resources and new bioinformatic workflow for the carcinogenic parasite Clonorchis sinensis: Biotechnological implications.</title>
        <authorList>
            <person name="Wang D."/>
            <person name="Korhonen P.K."/>
            <person name="Gasser R.B."/>
            <person name="Young N.D."/>
        </authorList>
    </citation>
    <scope>NUCLEOTIDE SEQUENCE [LARGE SCALE GENOMIC DNA]</scope>
    <source>
        <strain evidence="2">Cs-k2</strain>
    </source>
</reference>
<evidence type="ECO:0000313" key="3">
    <source>
        <dbReference type="Proteomes" id="UP000286415"/>
    </source>
</evidence>
<accession>A0A8T1MTN7</accession>
<evidence type="ECO:0000313" key="2">
    <source>
        <dbReference type="EMBL" id="KAG5452747.1"/>
    </source>
</evidence>
<protein>
    <recommendedName>
        <fullName evidence="1">MD-2-related lipid-recognition domain-containing protein</fullName>
    </recommendedName>
</protein>
<dbReference type="OrthoDB" id="10594353at2759"/>
<name>A0A8T1MTN7_CLOSI</name>
<keyword evidence="3" id="KW-1185">Reference proteome</keyword>
<comment type="caution">
    <text evidence="2">The sequence shown here is derived from an EMBL/GenBank/DDBJ whole genome shotgun (WGS) entry which is preliminary data.</text>
</comment>